<gene>
    <name evidence="3" type="ORF">CVT24_010707</name>
</gene>
<keyword evidence="2" id="KW-1133">Transmembrane helix</keyword>
<feature type="compositionally biased region" description="Basic and acidic residues" evidence="1">
    <location>
        <begin position="79"/>
        <end position="96"/>
    </location>
</feature>
<evidence type="ECO:0000256" key="1">
    <source>
        <dbReference type="SAM" id="MobiDB-lite"/>
    </source>
</evidence>
<dbReference type="OrthoDB" id="3260758at2759"/>
<feature type="region of interest" description="Disordered" evidence="1">
    <location>
        <begin position="79"/>
        <end position="191"/>
    </location>
</feature>
<evidence type="ECO:0000313" key="4">
    <source>
        <dbReference type="Proteomes" id="UP000284842"/>
    </source>
</evidence>
<comment type="caution">
    <text evidence="3">The sequence shown here is derived from an EMBL/GenBank/DDBJ whole genome shotgun (WGS) entry which is preliminary data.</text>
</comment>
<evidence type="ECO:0000313" key="3">
    <source>
        <dbReference type="EMBL" id="PPR04141.1"/>
    </source>
</evidence>
<accession>A0A409YM46</accession>
<feature type="transmembrane region" description="Helical" evidence="2">
    <location>
        <begin position="15"/>
        <end position="34"/>
    </location>
</feature>
<dbReference type="Proteomes" id="UP000284842">
    <property type="component" value="Unassembled WGS sequence"/>
</dbReference>
<evidence type="ECO:0000256" key="2">
    <source>
        <dbReference type="SAM" id="Phobius"/>
    </source>
</evidence>
<feature type="compositionally biased region" description="Gly residues" evidence="1">
    <location>
        <begin position="97"/>
        <end position="110"/>
    </location>
</feature>
<dbReference type="AlphaFoldDB" id="A0A409YM46"/>
<feature type="compositionally biased region" description="Low complexity" evidence="1">
    <location>
        <begin position="134"/>
        <end position="147"/>
    </location>
</feature>
<feature type="compositionally biased region" description="Basic and acidic residues" evidence="1">
    <location>
        <begin position="113"/>
        <end position="122"/>
    </location>
</feature>
<protein>
    <submittedName>
        <fullName evidence="3">Uncharacterized protein</fullName>
    </submittedName>
</protein>
<feature type="compositionally biased region" description="Basic and acidic residues" evidence="1">
    <location>
        <begin position="156"/>
        <end position="167"/>
    </location>
</feature>
<sequence>MTSYSTSIPVQVEDYPNLLWVAIPSAVLVSAYFVRKWYLGRQLRLYGIGKGAPGFQTNVKRIAITPEIAARLKKGEKVTPEEIEKASREAEEREKAGGMGLKSGGSGPVGRGVVEERDDRLNLKGGIGGGMNGGLKMSGSGSESSEGGKVGAGNGKGKEKGNLKNVDDEWLPENLTRAGGGGKAQRRKGKK</sequence>
<keyword evidence="2" id="KW-0812">Transmembrane</keyword>
<reference evidence="3 4" key="1">
    <citation type="journal article" date="2018" name="Evol. Lett.">
        <title>Horizontal gene cluster transfer increased hallucinogenic mushroom diversity.</title>
        <authorList>
            <person name="Reynolds H.T."/>
            <person name="Vijayakumar V."/>
            <person name="Gluck-Thaler E."/>
            <person name="Korotkin H.B."/>
            <person name="Matheny P.B."/>
            <person name="Slot J.C."/>
        </authorList>
    </citation>
    <scope>NUCLEOTIDE SEQUENCE [LARGE SCALE GENOMIC DNA]</scope>
    <source>
        <strain evidence="3 4">2629</strain>
    </source>
</reference>
<proteinExistence type="predicted"/>
<name>A0A409YM46_9AGAR</name>
<dbReference type="InParanoid" id="A0A409YM46"/>
<dbReference type="EMBL" id="NHTK01000989">
    <property type="protein sequence ID" value="PPR04141.1"/>
    <property type="molecule type" value="Genomic_DNA"/>
</dbReference>
<keyword evidence="2" id="KW-0472">Membrane</keyword>
<keyword evidence="4" id="KW-1185">Reference proteome</keyword>
<organism evidence="3 4">
    <name type="scientific">Panaeolus cyanescens</name>
    <dbReference type="NCBI Taxonomy" id="181874"/>
    <lineage>
        <taxon>Eukaryota</taxon>
        <taxon>Fungi</taxon>
        <taxon>Dikarya</taxon>
        <taxon>Basidiomycota</taxon>
        <taxon>Agaricomycotina</taxon>
        <taxon>Agaricomycetes</taxon>
        <taxon>Agaricomycetidae</taxon>
        <taxon>Agaricales</taxon>
        <taxon>Agaricineae</taxon>
        <taxon>Galeropsidaceae</taxon>
        <taxon>Panaeolus</taxon>
    </lineage>
</organism>